<evidence type="ECO:0000313" key="3">
    <source>
        <dbReference type="Ensembl" id="ENSLLEP00000036242.1"/>
    </source>
</evidence>
<dbReference type="GeneTree" id="ENSGT00940000156850"/>
<dbReference type="CDD" id="cd19941">
    <property type="entry name" value="TIL"/>
    <property type="match status" value="1"/>
</dbReference>
<evidence type="ECO:0000313" key="4">
    <source>
        <dbReference type="Proteomes" id="UP000694569"/>
    </source>
</evidence>
<dbReference type="Ensembl" id="ENSLLET00000037642.1">
    <property type="protein sequence ID" value="ENSLLEP00000036242.1"/>
    <property type="gene ID" value="ENSLLEG00000022948.1"/>
</dbReference>
<keyword evidence="4" id="KW-1185">Reference proteome</keyword>
<dbReference type="AlphaFoldDB" id="A0A8C5QCY7"/>
<evidence type="ECO:0000259" key="2">
    <source>
        <dbReference type="Pfam" id="PF01826"/>
    </source>
</evidence>
<dbReference type="Pfam" id="PF01826">
    <property type="entry name" value="TIL"/>
    <property type="match status" value="1"/>
</dbReference>
<keyword evidence="1" id="KW-1015">Disulfide bond</keyword>
<dbReference type="PANTHER" id="PTHR37860">
    <property type="entry name" value="AGAP008810-PA"/>
    <property type="match status" value="1"/>
</dbReference>
<protein>
    <recommendedName>
        <fullName evidence="2">TIL domain-containing protein</fullName>
    </recommendedName>
</protein>
<feature type="domain" description="TIL" evidence="2">
    <location>
        <begin position="12"/>
        <end position="65"/>
    </location>
</feature>
<proteinExistence type="predicted"/>
<sequence length="81" mass="8795">AKWTTSPEPLNCPANSHYNPCSSACPATCQDQKAPENCNRPCIEDCECANGFVLSGSNCVAPSNCGCSYNDKFYQVSIQFY</sequence>
<dbReference type="FunFam" id="2.10.25.10:FF:000055">
    <property type="entry name" value="alpha-tectorin isoform X1"/>
    <property type="match status" value="1"/>
</dbReference>
<reference evidence="3" key="1">
    <citation type="submission" date="2025-08" db="UniProtKB">
        <authorList>
            <consortium name="Ensembl"/>
        </authorList>
    </citation>
    <scope>IDENTIFICATION</scope>
</reference>
<name>A0A8C5QCY7_9ANUR</name>
<dbReference type="SUPFAM" id="SSF57567">
    <property type="entry name" value="Serine protease inhibitors"/>
    <property type="match status" value="1"/>
</dbReference>
<reference evidence="3" key="2">
    <citation type="submission" date="2025-09" db="UniProtKB">
        <authorList>
            <consortium name="Ensembl"/>
        </authorList>
    </citation>
    <scope>IDENTIFICATION</scope>
</reference>
<dbReference type="PANTHER" id="PTHR37860:SF1">
    <property type="match status" value="1"/>
</dbReference>
<dbReference type="Proteomes" id="UP000694569">
    <property type="component" value="Unplaced"/>
</dbReference>
<organism evidence="3 4">
    <name type="scientific">Leptobrachium leishanense</name>
    <name type="common">Leishan spiny toad</name>
    <dbReference type="NCBI Taxonomy" id="445787"/>
    <lineage>
        <taxon>Eukaryota</taxon>
        <taxon>Metazoa</taxon>
        <taxon>Chordata</taxon>
        <taxon>Craniata</taxon>
        <taxon>Vertebrata</taxon>
        <taxon>Euteleostomi</taxon>
        <taxon>Amphibia</taxon>
        <taxon>Batrachia</taxon>
        <taxon>Anura</taxon>
        <taxon>Pelobatoidea</taxon>
        <taxon>Megophryidae</taxon>
        <taxon>Leptobrachium</taxon>
    </lineage>
</organism>
<accession>A0A8C5QCY7</accession>
<dbReference type="InterPro" id="IPR036084">
    <property type="entry name" value="Ser_inhib-like_sf"/>
</dbReference>
<dbReference type="InterPro" id="IPR002919">
    <property type="entry name" value="TIL_dom"/>
</dbReference>
<evidence type="ECO:0000256" key="1">
    <source>
        <dbReference type="ARBA" id="ARBA00023157"/>
    </source>
</evidence>
<dbReference type="Gene3D" id="2.10.25.10">
    <property type="entry name" value="Laminin"/>
    <property type="match status" value="1"/>
</dbReference>
<dbReference type="OrthoDB" id="5945029at2759"/>